<keyword evidence="3" id="KW-1185">Reference proteome</keyword>
<reference evidence="2 3" key="2">
    <citation type="submission" date="2019-04" db="EMBL/GenBank/DDBJ databases">
        <title>The genome sequence of big-headed turtle.</title>
        <authorList>
            <person name="Gong S."/>
        </authorList>
    </citation>
    <scope>NUCLEOTIDE SEQUENCE [LARGE SCALE GENOMIC DNA]</scope>
    <source>
        <strain evidence="2">DO16091913</strain>
        <tissue evidence="2">Muscle</tissue>
    </source>
</reference>
<gene>
    <name evidence="2" type="ORF">DR999_PMT22405</name>
</gene>
<feature type="compositionally biased region" description="Basic and acidic residues" evidence="1">
    <location>
        <begin position="1"/>
        <end position="18"/>
    </location>
</feature>
<feature type="compositionally biased region" description="Basic and acidic residues" evidence="1">
    <location>
        <begin position="108"/>
        <end position="118"/>
    </location>
</feature>
<organism evidence="2 3">
    <name type="scientific">Platysternon megacephalum</name>
    <name type="common">big-headed turtle</name>
    <dbReference type="NCBI Taxonomy" id="55544"/>
    <lineage>
        <taxon>Eukaryota</taxon>
        <taxon>Metazoa</taxon>
        <taxon>Chordata</taxon>
        <taxon>Craniata</taxon>
        <taxon>Vertebrata</taxon>
        <taxon>Euteleostomi</taxon>
        <taxon>Archelosauria</taxon>
        <taxon>Testudinata</taxon>
        <taxon>Testudines</taxon>
        <taxon>Cryptodira</taxon>
        <taxon>Durocryptodira</taxon>
        <taxon>Testudinoidea</taxon>
        <taxon>Platysternidae</taxon>
        <taxon>Platysternon</taxon>
    </lineage>
</organism>
<evidence type="ECO:0000313" key="2">
    <source>
        <dbReference type="EMBL" id="TFJ95874.1"/>
    </source>
</evidence>
<reference evidence="2 3" key="1">
    <citation type="submission" date="2019-04" db="EMBL/GenBank/DDBJ databases">
        <title>Draft genome of the big-headed turtle Platysternon megacephalum.</title>
        <authorList>
            <person name="Gong S."/>
        </authorList>
    </citation>
    <scope>NUCLEOTIDE SEQUENCE [LARGE SCALE GENOMIC DNA]</scope>
    <source>
        <strain evidence="2">DO16091913</strain>
        <tissue evidence="2">Muscle</tissue>
    </source>
</reference>
<accession>A0A4D9DES6</accession>
<feature type="region of interest" description="Disordered" evidence="1">
    <location>
        <begin position="1"/>
        <end position="118"/>
    </location>
</feature>
<dbReference type="OrthoDB" id="10436186at2759"/>
<proteinExistence type="predicted"/>
<feature type="compositionally biased region" description="Polar residues" evidence="1">
    <location>
        <begin position="70"/>
        <end position="79"/>
    </location>
</feature>
<dbReference type="EMBL" id="QXTE01001075">
    <property type="protein sequence ID" value="TFJ95874.1"/>
    <property type="molecule type" value="Genomic_DNA"/>
</dbReference>
<name>A0A4D9DES6_9SAUR</name>
<comment type="caution">
    <text evidence="2">The sequence shown here is derived from an EMBL/GenBank/DDBJ whole genome shotgun (WGS) entry which is preliminary data.</text>
</comment>
<sequence length="118" mass="12886">MEQFAEHIRSQELGSDRRGVKRKAFQSENPRLSGLPPRTDALRRGVAPQAVNGSRKGLSRHPLGMRTKATDSAGTNSGFARTGNYPLLCSQSPDKNHGVRFPTAPTPRAEKKTFVLSS</sequence>
<evidence type="ECO:0000256" key="1">
    <source>
        <dbReference type="SAM" id="MobiDB-lite"/>
    </source>
</evidence>
<dbReference type="AlphaFoldDB" id="A0A4D9DES6"/>
<protein>
    <submittedName>
        <fullName evidence="2">tRNA-dihydrouridine synthase B</fullName>
    </submittedName>
</protein>
<dbReference type="Proteomes" id="UP000297703">
    <property type="component" value="Unassembled WGS sequence"/>
</dbReference>
<evidence type="ECO:0000313" key="3">
    <source>
        <dbReference type="Proteomes" id="UP000297703"/>
    </source>
</evidence>